<evidence type="ECO:0000313" key="1">
    <source>
        <dbReference type="EMBL" id="CAG8467401.1"/>
    </source>
</evidence>
<name>A0A9N8W142_9GLOM</name>
<comment type="caution">
    <text evidence="1">The sequence shown here is derived from an EMBL/GenBank/DDBJ whole genome shotgun (WGS) entry which is preliminary data.</text>
</comment>
<keyword evidence="2" id="KW-1185">Reference proteome</keyword>
<dbReference type="AlphaFoldDB" id="A0A9N8W142"/>
<dbReference type="Proteomes" id="UP000789405">
    <property type="component" value="Unassembled WGS sequence"/>
</dbReference>
<evidence type="ECO:0000313" key="2">
    <source>
        <dbReference type="Proteomes" id="UP000789405"/>
    </source>
</evidence>
<protein>
    <submittedName>
        <fullName evidence="1">26328_t:CDS:1</fullName>
    </submittedName>
</protein>
<organism evidence="1 2">
    <name type="scientific">Dentiscutata erythropus</name>
    <dbReference type="NCBI Taxonomy" id="1348616"/>
    <lineage>
        <taxon>Eukaryota</taxon>
        <taxon>Fungi</taxon>
        <taxon>Fungi incertae sedis</taxon>
        <taxon>Mucoromycota</taxon>
        <taxon>Glomeromycotina</taxon>
        <taxon>Glomeromycetes</taxon>
        <taxon>Diversisporales</taxon>
        <taxon>Gigasporaceae</taxon>
        <taxon>Dentiscutata</taxon>
    </lineage>
</organism>
<accession>A0A9N8W142</accession>
<proteinExistence type="predicted"/>
<dbReference type="EMBL" id="CAJVPY010000350">
    <property type="protein sequence ID" value="CAG8467401.1"/>
    <property type="molecule type" value="Genomic_DNA"/>
</dbReference>
<gene>
    <name evidence="1" type="ORF">DERYTH_LOCUS1293</name>
</gene>
<reference evidence="1" key="1">
    <citation type="submission" date="2021-06" db="EMBL/GenBank/DDBJ databases">
        <authorList>
            <person name="Kallberg Y."/>
            <person name="Tangrot J."/>
            <person name="Rosling A."/>
        </authorList>
    </citation>
    <scope>NUCLEOTIDE SEQUENCE</scope>
    <source>
        <strain evidence="1">MA453B</strain>
    </source>
</reference>
<sequence length="59" mass="6343">MLMSKILRSNSELIISSLFGTLDRDAPKKLRGITHTISVLLHKLVSQCAVHSLSGGPDG</sequence>